<dbReference type="Gene3D" id="3.40.50.970">
    <property type="match status" value="2"/>
</dbReference>
<evidence type="ECO:0000256" key="1">
    <source>
        <dbReference type="ARBA" id="ARBA00007812"/>
    </source>
</evidence>
<dbReference type="GO" id="GO:0009097">
    <property type="term" value="P:isoleucine biosynthetic process"/>
    <property type="evidence" value="ECO:0007669"/>
    <property type="project" value="TreeGrafter"/>
</dbReference>
<dbReference type="CDD" id="cd02002">
    <property type="entry name" value="TPP_BFDC"/>
    <property type="match status" value="1"/>
</dbReference>
<dbReference type="GO" id="GO:0050660">
    <property type="term" value="F:flavin adenine dinucleotide binding"/>
    <property type="evidence" value="ECO:0007669"/>
    <property type="project" value="TreeGrafter"/>
</dbReference>
<protein>
    <recommendedName>
        <fullName evidence="7">Thiamine pyrophosphate-binding protein</fullName>
    </recommendedName>
</protein>
<dbReference type="SUPFAM" id="SSF52518">
    <property type="entry name" value="Thiamin diphosphate-binding fold (THDP-binding)"/>
    <property type="match status" value="2"/>
</dbReference>
<dbReference type="InterPro" id="IPR045229">
    <property type="entry name" value="TPP_enz"/>
</dbReference>
<evidence type="ECO:0000256" key="3">
    <source>
        <dbReference type="SAM" id="Coils"/>
    </source>
</evidence>
<organism evidence="6">
    <name type="scientific">Caldiarchaeum subterraneum</name>
    <dbReference type="NCBI Taxonomy" id="311458"/>
    <lineage>
        <taxon>Archaea</taxon>
        <taxon>Nitrososphaerota</taxon>
        <taxon>Candidatus Caldarchaeales</taxon>
        <taxon>Candidatus Caldarchaeaceae</taxon>
        <taxon>Candidatus Caldarchaeum</taxon>
    </lineage>
</organism>
<feature type="domain" description="Thiamine pyrophosphate enzyme N-terminal TPP-binding" evidence="5">
    <location>
        <begin position="7"/>
        <end position="110"/>
    </location>
</feature>
<dbReference type="SUPFAM" id="SSF52467">
    <property type="entry name" value="DHS-like NAD/FAD-binding domain"/>
    <property type="match status" value="1"/>
</dbReference>
<feature type="domain" description="Thiamine pyrophosphate enzyme TPP-binding" evidence="4">
    <location>
        <begin position="403"/>
        <end position="550"/>
    </location>
</feature>
<evidence type="ECO:0000259" key="5">
    <source>
        <dbReference type="Pfam" id="PF02776"/>
    </source>
</evidence>
<name>A0A7C5U7Y1_CALS0</name>
<sequence length="556" mass="61174">MSQVLSGGGLLLKSLKHAGVEKFFINSGTEYASLLLEYRVLPEDSRPDMVVCLTEGAAAAAAYGYYLASGKTAAVLVHTVPGVLSSLPNIFNAYSAEVPILLVSGITSFSVKGFAGSRKIRVHWGQDFRDVQAVVEHSVKWSYVVKTPSEIPEAVVRAVEIATTKPEGPVYLGVHREWLLKKQQAPPALRKPVTSHPPLPDATVVKKIAAKIVESSFPVVLTRSAGKNHQAFYLLTELAERLAMRVNYAVGDYVNISNRNVFSAKFSMDEVDFVLVVDSDVPWLPASSWREDIYRVTVGPDPLKTRMNIWGFSFDESITSDSVAFLRSLLHAINRLNVKKELLDERRSRAEQDWKNQADKNAELIESDLKRKRLTKRLASHLLGKTLPKNAVIFNEYPLHPDFLTFESPGTYFYEPPAGSLGWGFSASLGFKMAASEKFVAAVLGDGSFVFNNPASAAALSQWYRIPVLVAVFNDSCWGDVKKSIADFGVDVNEIAFLEGCDFPKPVDVASIGPGMGFRAFLIEKPEDAETVLRQAVETVGKGTPVLVDIRVIEDF</sequence>
<dbReference type="Pfam" id="PF02775">
    <property type="entry name" value="TPP_enzyme_C"/>
    <property type="match status" value="1"/>
</dbReference>
<comment type="similarity">
    <text evidence="1">Belongs to the TPP enzyme family.</text>
</comment>
<dbReference type="PANTHER" id="PTHR18968:SF13">
    <property type="entry name" value="ACETOLACTATE SYNTHASE CATALYTIC SUBUNIT, MITOCHONDRIAL"/>
    <property type="match status" value="1"/>
</dbReference>
<dbReference type="AlphaFoldDB" id="A0A7C5U7Y1"/>
<keyword evidence="3" id="KW-0175">Coiled coil</keyword>
<dbReference type="EMBL" id="DRXS01000238">
    <property type="protein sequence ID" value="HHR41052.1"/>
    <property type="molecule type" value="Genomic_DNA"/>
</dbReference>
<accession>A0A7C5U7Y1</accession>
<dbReference type="GO" id="GO:0044272">
    <property type="term" value="P:sulfur compound biosynthetic process"/>
    <property type="evidence" value="ECO:0007669"/>
    <property type="project" value="UniProtKB-ARBA"/>
</dbReference>
<dbReference type="GO" id="GO:0030976">
    <property type="term" value="F:thiamine pyrophosphate binding"/>
    <property type="evidence" value="ECO:0007669"/>
    <property type="project" value="InterPro"/>
</dbReference>
<keyword evidence="2" id="KW-0786">Thiamine pyrophosphate</keyword>
<evidence type="ECO:0000259" key="4">
    <source>
        <dbReference type="Pfam" id="PF02775"/>
    </source>
</evidence>
<dbReference type="InterPro" id="IPR012001">
    <property type="entry name" value="Thiamin_PyroP_enz_TPP-bd_dom"/>
</dbReference>
<feature type="coiled-coil region" evidence="3">
    <location>
        <begin position="326"/>
        <end position="353"/>
    </location>
</feature>
<reference evidence="6" key="1">
    <citation type="journal article" date="2020" name="mSystems">
        <title>Genome- and Community-Level Interaction Insights into Carbon Utilization and Element Cycling Functions of Hydrothermarchaeota in Hydrothermal Sediment.</title>
        <authorList>
            <person name="Zhou Z."/>
            <person name="Liu Y."/>
            <person name="Xu W."/>
            <person name="Pan J."/>
            <person name="Luo Z.H."/>
            <person name="Li M."/>
        </authorList>
    </citation>
    <scope>NUCLEOTIDE SEQUENCE [LARGE SCALE GENOMIC DNA]</scope>
    <source>
        <strain evidence="6">SpSt-1084</strain>
    </source>
</reference>
<dbReference type="PANTHER" id="PTHR18968">
    <property type="entry name" value="THIAMINE PYROPHOSPHATE ENZYMES"/>
    <property type="match status" value="1"/>
</dbReference>
<evidence type="ECO:0000256" key="2">
    <source>
        <dbReference type="ARBA" id="ARBA00023052"/>
    </source>
</evidence>
<dbReference type="GO" id="GO:0009099">
    <property type="term" value="P:L-valine biosynthetic process"/>
    <property type="evidence" value="ECO:0007669"/>
    <property type="project" value="TreeGrafter"/>
</dbReference>
<dbReference type="InterPro" id="IPR029035">
    <property type="entry name" value="DHS-like_NAD/FAD-binding_dom"/>
</dbReference>
<dbReference type="GO" id="GO:0005948">
    <property type="term" value="C:acetolactate synthase complex"/>
    <property type="evidence" value="ECO:0007669"/>
    <property type="project" value="TreeGrafter"/>
</dbReference>
<dbReference type="InterPro" id="IPR011766">
    <property type="entry name" value="TPP_enzyme_TPP-bd"/>
</dbReference>
<dbReference type="CDD" id="cd07035">
    <property type="entry name" value="TPP_PYR_POX_like"/>
    <property type="match status" value="1"/>
</dbReference>
<proteinExistence type="inferred from homology"/>
<dbReference type="Gene3D" id="3.40.50.1220">
    <property type="entry name" value="TPP-binding domain"/>
    <property type="match status" value="1"/>
</dbReference>
<dbReference type="Pfam" id="PF02776">
    <property type="entry name" value="TPP_enzyme_N"/>
    <property type="match status" value="1"/>
</dbReference>
<comment type="caution">
    <text evidence="6">The sequence shown here is derived from an EMBL/GenBank/DDBJ whole genome shotgun (WGS) entry which is preliminary data.</text>
</comment>
<evidence type="ECO:0008006" key="7">
    <source>
        <dbReference type="Google" id="ProtNLM"/>
    </source>
</evidence>
<evidence type="ECO:0000313" key="6">
    <source>
        <dbReference type="EMBL" id="HHR41052.1"/>
    </source>
</evidence>
<dbReference type="GO" id="GO:0003984">
    <property type="term" value="F:acetolactate synthase activity"/>
    <property type="evidence" value="ECO:0007669"/>
    <property type="project" value="TreeGrafter"/>
</dbReference>
<gene>
    <name evidence="6" type="ORF">ENM42_04390</name>
</gene>
<dbReference type="InterPro" id="IPR029061">
    <property type="entry name" value="THDP-binding"/>
</dbReference>